<reference evidence="1 2" key="1">
    <citation type="journal article" date="2019" name="Commun. Biol.">
        <title>The bagworm genome reveals a unique fibroin gene that provides high tensile strength.</title>
        <authorList>
            <person name="Kono N."/>
            <person name="Nakamura H."/>
            <person name="Ohtoshi R."/>
            <person name="Tomita M."/>
            <person name="Numata K."/>
            <person name="Arakawa K."/>
        </authorList>
    </citation>
    <scope>NUCLEOTIDE SEQUENCE [LARGE SCALE GENOMIC DNA]</scope>
</reference>
<protein>
    <submittedName>
        <fullName evidence="1">Uncharacterized protein</fullName>
    </submittedName>
</protein>
<accession>A0A4C1U4M6</accession>
<keyword evidence="2" id="KW-1185">Reference proteome</keyword>
<dbReference type="EMBL" id="BGZK01000127">
    <property type="protein sequence ID" value="GBP21292.1"/>
    <property type="molecule type" value="Genomic_DNA"/>
</dbReference>
<comment type="caution">
    <text evidence="1">The sequence shown here is derived from an EMBL/GenBank/DDBJ whole genome shotgun (WGS) entry which is preliminary data.</text>
</comment>
<gene>
    <name evidence="1" type="ORF">EVAR_11687_1</name>
</gene>
<evidence type="ECO:0000313" key="1">
    <source>
        <dbReference type="EMBL" id="GBP21292.1"/>
    </source>
</evidence>
<organism evidence="1 2">
    <name type="scientific">Eumeta variegata</name>
    <name type="common">Bagworm moth</name>
    <name type="synonym">Eumeta japonica</name>
    <dbReference type="NCBI Taxonomy" id="151549"/>
    <lineage>
        <taxon>Eukaryota</taxon>
        <taxon>Metazoa</taxon>
        <taxon>Ecdysozoa</taxon>
        <taxon>Arthropoda</taxon>
        <taxon>Hexapoda</taxon>
        <taxon>Insecta</taxon>
        <taxon>Pterygota</taxon>
        <taxon>Neoptera</taxon>
        <taxon>Endopterygota</taxon>
        <taxon>Lepidoptera</taxon>
        <taxon>Glossata</taxon>
        <taxon>Ditrysia</taxon>
        <taxon>Tineoidea</taxon>
        <taxon>Psychidae</taxon>
        <taxon>Oiketicinae</taxon>
        <taxon>Eumeta</taxon>
    </lineage>
</organism>
<name>A0A4C1U4M6_EUMVA</name>
<evidence type="ECO:0000313" key="2">
    <source>
        <dbReference type="Proteomes" id="UP000299102"/>
    </source>
</evidence>
<dbReference type="AlphaFoldDB" id="A0A4C1U4M6"/>
<proteinExistence type="predicted"/>
<dbReference type="Proteomes" id="UP000299102">
    <property type="component" value="Unassembled WGS sequence"/>
</dbReference>
<sequence length="126" mass="13920">MIRIQSETETEIENGTRVENECEIKTVIESKRKRKLRSCWCSCAHYSVLWIEIRSGGADSRVSVHDLGLSSNPSVLAAVAAFPGIAAVKALCKTRRRAGTTARWRAARGPGARPSRHETTIMFLPP</sequence>